<evidence type="ECO:0000256" key="4">
    <source>
        <dbReference type="ARBA" id="ARBA00022679"/>
    </source>
</evidence>
<dbReference type="GO" id="GO:0006355">
    <property type="term" value="P:regulation of DNA-templated transcription"/>
    <property type="evidence" value="ECO:0007669"/>
    <property type="project" value="InterPro"/>
</dbReference>
<dbReference type="NCBIfam" id="TIGR00229">
    <property type="entry name" value="sensory_box"/>
    <property type="match status" value="1"/>
</dbReference>
<dbReference type="SMART" id="SM00911">
    <property type="entry name" value="HWE_HK"/>
    <property type="match status" value="1"/>
</dbReference>
<organism evidence="9 10">
    <name type="scientific">Pacificitalea manganoxidans</name>
    <dbReference type="NCBI Taxonomy" id="1411902"/>
    <lineage>
        <taxon>Bacteria</taxon>
        <taxon>Pseudomonadati</taxon>
        <taxon>Pseudomonadota</taxon>
        <taxon>Alphaproteobacteria</taxon>
        <taxon>Rhodobacterales</taxon>
        <taxon>Paracoccaceae</taxon>
        <taxon>Pacificitalea</taxon>
    </lineage>
</organism>
<dbReference type="Gene3D" id="3.30.450.20">
    <property type="entry name" value="PAS domain"/>
    <property type="match status" value="2"/>
</dbReference>
<dbReference type="Proteomes" id="UP000219050">
    <property type="component" value="Chromosome"/>
</dbReference>
<evidence type="ECO:0000256" key="3">
    <source>
        <dbReference type="ARBA" id="ARBA00022553"/>
    </source>
</evidence>
<dbReference type="SUPFAM" id="SSF55785">
    <property type="entry name" value="PYP-like sensor domain (PAS domain)"/>
    <property type="match status" value="2"/>
</dbReference>
<dbReference type="PANTHER" id="PTHR41523">
    <property type="entry name" value="TWO-COMPONENT SYSTEM SENSOR PROTEIN"/>
    <property type="match status" value="1"/>
</dbReference>
<evidence type="ECO:0000256" key="1">
    <source>
        <dbReference type="ARBA" id="ARBA00000085"/>
    </source>
</evidence>
<dbReference type="InterPro" id="IPR011102">
    <property type="entry name" value="Sig_transdc_His_kinase_HWE"/>
</dbReference>
<protein>
    <recommendedName>
        <fullName evidence="2">histidine kinase</fullName>
        <ecNumber evidence="2">2.7.13.3</ecNumber>
    </recommendedName>
</protein>
<evidence type="ECO:0000256" key="7">
    <source>
        <dbReference type="ARBA" id="ARBA00022840"/>
    </source>
</evidence>
<evidence type="ECO:0000256" key="5">
    <source>
        <dbReference type="ARBA" id="ARBA00022741"/>
    </source>
</evidence>
<dbReference type="GO" id="GO:0004673">
    <property type="term" value="F:protein histidine kinase activity"/>
    <property type="evidence" value="ECO:0007669"/>
    <property type="project" value="UniProtKB-EC"/>
</dbReference>
<keyword evidence="7" id="KW-0067">ATP-binding</keyword>
<dbReference type="EMBL" id="CP021404">
    <property type="protein sequence ID" value="ATI41800.1"/>
    <property type="molecule type" value="Genomic_DNA"/>
</dbReference>
<dbReference type="InterPro" id="IPR036890">
    <property type="entry name" value="HATPase_C_sf"/>
</dbReference>
<dbReference type="GO" id="GO:0005524">
    <property type="term" value="F:ATP binding"/>
    <property type="evidence" value="ECO:0007669"/>
    <property type="project" value="UniProtKB-KW"/>
</dbReference>
<dbReference type="Pfam" id="PF00989">
    <property type="entry name" value="PAS"/>
    <property type="match status" value="1"/>
</dbReference>
<evidence type="ECO:0000313" key="9">
    <source>
        <dbReference type="EMBL" id="ATI41800.1"/>
    </source>
</evidence>
<dbReference type="InterPro" id="IPR035965">
    <property type="entry name" value="PAS-like_dom_sf"/>
</dbReference>
<evidence type="ECO:0000259" key="8">
    <source>
        <dbReference type="PROSITE" id="PS50112"/>
    </source>
</evidence>
<accession>A0A291LYQ3</accession>
<keyword evidence="6" id="KW-0418">Kinase</keyword>
<dbReference type="AlphaFoldDB" id="A0A291LYQ3"/>
<feature type="domain" description="PAS" evidence="8">
    <location>
        <begin position="140"/>
        <end position="192"/>
    </location>
</feature>
<keyword evidence="3" id="KW-0597">Phosphoprotein</keyword>
<keyword evidence="4" id="KW-0808">Transferase</keyword>
<dbReference type="SMART" id="SM00091">
    <property type="entry name" value="PAS"/>
    <property type="match status" value="2"/>
</dbReference>
<dbReference type="PROSITE" id="PS50112">
    <property type="entry name" value="PAS"/>
    <property type="match status" value="2"/>
</dbReference>
<reference evidence="9 10" key="1">
    <citation type="submission" date="2017-05" db="EMBL/GenBank/DDBJ databases">
        <title>Comparative genomic and metabolic analysis of manganese-oxidizing mechanisms in Celeribater manganoxidans DY25T: its adaption to the environment of polymetallic nodule.</title>
        <authorList>
            <person name="Wang X."/>
        </authorList>
    </citation>
    <scope>NUCLEOTIDE SEQUENCE [LARGE SCALE GENOMIC DNA]</scope>
    <source>
        <strain evidence="9 10">DY25</strain>
    </source>
</reference>
<feature type="domain" description="PAS" evidence="8">
    <location>
        <begin position="9"/>
        <end position="48"/>
    </location>
</feature>
<proteinExistence type="predicted"/>
<keyword evidence="5" id="KW-0547">Nucleotide-binding</keyword>
<dbReference type="CDD" id="cd00130">
    <property type="entry name" value="PAS"/>
    <property type="match status" value="2"/>
</dbReference>
<dbReference type="Gene3D" id="3.30.565.10">
    <property type="entry name" value="Histidine kinase-like ATPase, C-terminal domain"/>
    <property type="match status" value="1"/>
</dbReference>
<dbReference type="EC" id="2.7.13.3" evidence="2"/>
<dbReference type="Pfam" id="PF07536">
    <property type="entry name" value="HWE_HK"/>
    <property type="match status" value="1"/>
</dbReference>
<evidence type="ECO:0000256" key="2">
    <source>
        <dbReference type="ARBA" id="ARBA00012438"/>
    </source>
</evidence>
<sequence length="445" mass="48839">MAKDGSAAQDQALAELVADAPCGIVLTDPEGRLLYANETLHRWTGMSPVADDSLQRLPDLMTLPGRLFYETHIAPMMQLQGFAREISCALRVQGGAPLPVLLSGVARHDASGNPTRYDYTIFDMRERRVYEDELRTAQKHADELAAIVRSSPNAILRVDDAGLIRSWNRSAERLFGHTGKDVMGRAVLDIVHFADHPDWFTHAVAICRTEPEAVLEPSGAHGHDFEITVVPIESDDLADPSRSYSVILRDISQRRKVERRLQVAMGEMKHRVKNTLAVVSGIARQSLPSELRDEFIGRLHALSRAHDVLTDEGVKGADLRDLLALTAEEAGGPTRFRVSGPSVPLSAAQASSLSMALHELTTNALKYGALSERGGYVQVDFDHGVVSPGRVRLVWQERDGPSVTPPQHHGFGSKMINRVLAVDIDAQVEFDYRPNGIVCAISFDA</sequence>
<evidence type="ECO:0000313" key="10">
    <source>
        <dbReference type="Proteomes" id="UP000219050"/>
    </source>
</evidence>
<gene>
    <name evidence="9" type="ORF">CBW24_07180</name>
</gene>
<dbReference type="OrthoDB" id="9816309at2"/>
<keyword evidence="10" id="KW-1185">Reference proteome</keyword>
<evidence type="ECO:0000256" key="6">
    <source>
        <dbReference type="ARBA" id="ARBA00022777"/>
    </source>
</evidence>
<comment type="catalytic activity">
    <reaction evidence="1">
        <text>ATP + protein L-histidine = ADP + protein N-phospho-L-histidine.</text>
        <dbReference type="EC" id="2.7.13.3"/>
    </reaction>
</comment>
<dbReference type="InterPro" id="IPR000014">
    <property type="entry name" value="PAS"/>
</dbReference>
<dbReference type="InterPro" id="IPR013767">
    <property type="entry name" value="PAS_fold"/>
</dbReference>
<dbReference type="Pfam" id="PF13426">
    <property type="entry name" value="PAS_9"/>
    <property type="match status" value="1"/>
</dbReference>
<dbReference type="RefSeq" id="WP_097373142.1">
    <property type="nucleotide sequence ID" value="NZ_CP021404.1"/>
</dbReference>
<name>A0A291LYQ3_9RHOB</name>
<dbReference type="PANTHER" id="PTHR41523:SF8">
    <property type="entry name" value="ETHYLENE RESPONSE SENSOR PROTEIN"/>
    <property type="match status" value="1"/>
</dbReference>
<dbReference type="KEGG" id="cmag:CBW24_07180"/>